<dbReference type="Proteomes" id="UP001215827">
    <property type="component" value="Chromosome"/>
</dbReference>
<reference evidence="1 2" key="1">
    <citation type="submission" date="2023-03" db="EMBL/GenBank/DDBJ databases">
        <title>Altererythrobacter sp. CAU 1644 isolated from sand.</title>
        <authorList>
            <person name="Kim W."/>
        </authorList>
    </citation>
    <scope>NUCLEOTIDE SEQUENCE [LARGE SCALE GENOMIC DNA]</scope>
    <source>
        <strain evidence="1 2">CAU 1644</strain>
    </source>
</reference>
<gene>
    <name evidence="1" type="ORF">P7228_13205</name>
</gene>
<proteinExistence type="predicted"/>
<organism evidence="1 2">
    <name type="scientific">Altererythrobacter arenosus</name>
    <dbReference type="NCBI Taxonomy" id="3032592"/>
    <lineage>
        <taxon>Bacteria</taxon>
        <taxon>Pseudomonadati</taxon>
        <taxon>Pseudomonadota</taxon>
        <taxon>Alphaproteobacteria</taxon>
        <taxon>Sphingomonadales</taxon>
        <taxon>Erythrobacteraceae</taxon>
        <taxon>Altererythrobacter</taxon>
    </lineage>
</organism>
<evidence type="ECO:0000313" key="1">
    <source>
        <dbReference type="EMBL" id="WFL76938.1"/>
    </source>
</evidence>
<sequence>MIRHALALAVTLPIGITACGEFVGREDAEAANATAGEAPAASMASAARAPIDRTIDPCQAGRATKFIGEELSQETRQELAMAVAPVSDIRWIGPGTATTEDLRPDRLNVMIDADDKIESVGCG</sequence>
<accession>A0ABY8FSR5</accession>
<dbReference type="PROSITE" id="PS51257">
    <property type="entry name" value="PROKAR_LIPOPROTEIN"/>
    <property type="match status" value="1"/>
</dbReference>
<dbReference type="Gene3D" id="3.30.10.10">
    <property type="entry name" value="Trypsin Inhibitor V, subunit A"/>
    <property type="match status" value="1"/>
</dbReference>
<protein>
    <recommendedName>
        <fullName evidence="3">Peptidase inhibitor I78 family protein</fullName>
    </recommendedName>
</protein>
<evidence type="ECO:0008006" key="3">
    <source>
        <dbReference type="Google" id="ProtNLM"/>
    </source>
</evidence>
<keyword evidence="2" id="KW-1185">Reference proteome</keyword>
<name>A0ABY8FSR5_9SPHN</name>
<evidence type="ECO:0000313" key="2">
    <source>
        <dbReference type="Proteomes" id="UP001215827"/>
    </source>
</evidence>
<dbReference type="EMBL" id="CP121106">
    <property type="protein sequence ID" value="WFL76938.1"/>
    <property type="molecule type" value="Genomic_DNA"/>
</dbReference>
<dbReference type="RefSeq" id="WP_278015697.1">
    <property type="nucleotide sequence ID" value="NZ_CP121106.1"/>
</dbReference>